<protein>
    <recommendedName>
        <fullName evidence="3">beta-N-acetylhexosaminidase</fullName>
        <ecNumber evidence="3">3.2.1.52</ecNumber>
    </recommendedName>
</protein>
<dbReference type="InterPro" id="IPR050226">
    <property type="entry name" value="NagZ_Beta-hexosaminidase"/>
</dbReference>
<dbReference type="Pfam" id="PF21566">
    <property type="entry name" value="NagA_C"/>
    <property type="match status" value="1"/>
</dbReference>
<dbReference type="AlphaFoldDB" id="A0A841GTR7"/>
<name>A0A841GTR7_9BACT</name>
<evidence type="ECO:0000256" key="3">
    <source>
        <dbReference type="ARBA" id="ARBA00012663"/>
    </source>
</evidence>
<dbReference type="EC" id="3.2.1.52" evidence="3"/>
<dbReference type="GO" id="GO:0009254">
    <property type="term" value="P:peptidoglycan turnover"/>
    <property type="evidence" value="ECO:0007669"/>
    <property type="project" value="TreeGrafter"/>
</dbReference>
<dbReference type="SUPFAM" id="SSF51445">
    <property type="entry name" value="(Trans)glycosidases"/>
    <property type="match status" value="1"/>
</dbReference>
<keyword evidence="9" id="KW-1185">Reference proteome</keyword>
<dbReference type="InterPro" id="IPR001764">
    <property type="entry name" value="Glyco_hydro_3_N"/>
</dbReference>
<comment type="caution">
    <text evidence="8">The sequence shown here is derived from an EMBL/GenBank/DDBJ whole genome shotgun (WGS) entry which is preliminary data.</text>
</comment>
<dbReference type="Gene3D" id="3.20.20.300">
    <property type="entry name" value="Glycoside hydrolase, family 3, N-terminal domain"/>
    <property type="match status" value="1"/>
</dbReference>
<feature type="domain" description="Glycoside hydrolase family 3 N-terminal" evidence="6">
    <location>
        <begin position="19"/>
        <end position="306"/>
    </location>
</feature>
<dbReference type="PANTHER" id="PTHR30480">
    <property type="entry name" value="BETA-HEXOSAMINIDASE-RELATED"/>
    <property type="match status" value="1"/>
</dbReference>
<dbReference type="GO" id="GO:0004563">
    <property type="term" value="F:beta-N-acetylhexosaminidase activity"/>
    <property type="evidence" value="ECO:0007669"/>
    <property type="project" value="UniProtKB-EC"/>
</dbReference>
<accession>A0A841GTR7</accession>
<evidence type="ECO:0000256" key="1">
    <source>
        <dbReference type="ARBA" id="ARBA00001231"/>
    </source>
</evidence>
<gene>
    <name evidence="8" type="ORF">HNP65_001860</name>
</gene>
<keyword evidence="5 8" id="KW-0326">Glycosidase</keyword>
<reference evidence="8 9" key="1">
    <citation type="submission" date="2020-08" db="EMBL/GenBank/DDBJ databases">
        <title>Genomic Encyclopedia of Type Strains, Phase IV (KMG-IV): sequencing the most valuable type-strain genomes for metagenomic binning, comparative biology and taxonomic classification.</title>
        <authorList>
            <person name="Goeker M."/>
        </authorList>
    </citation>
    <scope>NUCLEOTIDE SEQUENCE [LARGE SCALE GENOMIC DNA]</scope>
    <source>
        <strain evidence="8 9">DSM 13481</strain>
    </source>
</reference>
<evidence type="ECO:0000313" key="8">
    <source>
        <dbReference type="EMBL" id="MBB6063389.1"/>
    </source>
</evidence>
<dbReference type="GO" id="GO:0005975">
    <property type="term" value="P:carbohydrate metabolic process"/>
    <property type="evidence" value="ECO:0007669"/>
    <property type="project" value="InterPro"/>
</dbReference>
<dbReference type="PANTHER" id="PTHR30480:SF13">
    <property type="entry name" value="BETA-HEXOSAMINIDASE"/>
    <property type="match status" value="1"/>
</dbReference>
<evidence type="ECO:0000256" key="4">
    <source>
        <dbReference type="ARBA" id="ARBA00022801"/>
    </source>
</evidence>
<keyword evidence="4 8" id="KW-0378">Hydrolase</keyword>
<sequence>MNDFGNLFFIGFQNQFDKDLFEKINPCGIILYPENMNDVYKLQINMERVYSLFDKGYRFFISSDHEGGQLETVPNIFPSPGNLAIGKVGGASEFGNYLAHMLKLHGFNMVFAPVVDVKHENSSHVTGFRAYSDDHEIVKMRALEFVRSLLDENIAPTLKHFPGHGKAREDSHFTLPVVLDFDESDEDMMVFKELSKHIDFIMTAHVMYPKLDEVVATLSKKILKGILREKFGYKGLIISDAFEMKALYQNYSPKEVIKRFFEADGDIILIGDVENHYYLIETFNSMVKNGELDIELLKEKVKKIKKIKEKYVSETYPTRFLSKIAKQAIDFKLDFPVVNPSFLIPQAKNLSLADTSQKDLKYLRNLIREEFKDSKIYTSISEINNEDTVIYFVLDKVENVDAKRVIYVFLRDVLKKDVEYVNPYSSKLISIYHVLQLFKGEGLL</sequence>
<dbReference type="RefSeq" id="WP_184619962.1">
    <property type="nucleotide sequence ID" value="NZ_JACHEX010000007.1"/>
</dbReference>
<dbReference type="Proteomes" id="UP000555828">
    <property type="component" value="Unassembled WGS sequence"/>
</dbReference>
<evidence type="ECO:0000256" key="5">
    <source>
        <dbReference type="ARBA" id="ARBA00023295"/>
    </source>
</evidence>
<comment type="catalytic activity">
    <reaction evidence="1">
        <text>Hydrolysis of terminal non-reducing N-acetyl-D-hexosamine residues in N-acetyl-beta-D-hexosaminides.</text>
        <dbReference type="EC" id="3.2.1.52"/>
    </reaction>
</comment>
<evidence type="ECO:0000259" key="7">
    <source>
        <dbReference type="Pfam" id="PF21566"/>
    </source>
</evidence>
<dbReference type="InterPro" id="IPR036962">
    <property type="entry name" value="Glyco_hydro_3_N_sf"/>
</dbReference>
<evidence type="ECO:0000256" key="2">
    <source>
        <dbReference type="ARBA" id="ARBA00005336"/>
    </source>
</evidence>
<feature type="domain" description="Beta-N-acetylglucosaminidase C-terminal" evidence="7">
    <location>
        <begin position="339"/>
        <end position="437"/>
    </location>
</feature>
<organism evidence="8 9">
    <name type="scientific">Thermosipho japonicus</name>
    <dbReference type="NCBI Taxonomy" id="90323"/>
    <lineage>
        <taxon>Bacteria</taxon>
        <taxon>Thermotogati</taxon>
        <taxon>Thermotogota</taxon>
        <taxon>Thermotogae</taxon>
        <taxon>Thermotogales</taxon>
        <taxon>Fervidobacteriaceae</taxon>
        <taxon>Thermosipho</taxon>
    </lineage>
</organism>
<evidence type="ECO:0000313" key="9">
    <source>
        <dbReference type="Proteomes" id="UP000555828"/>
    </source>
</evidence>
<dbReference type="InterPro" id="IPR049018">
    <property type="entry name" value="NagA_C"/>
</dbReference>
<evidence type="ECO:0000259" key="6">
    <source>
        <dbReference type="Pfam" id="PF00933"/>
    </source>
</evidence>
<dbReference type="EMBL" id="JACHEX010000007">
    <property type="protein sequence ID" value="MBB6063389.1"/>
    <property type="molecule type" value="Genomic_DNA"/>
</dbReference>
<dbReference type="Pfam" id="PF00933">
    <property type="entry name" value="Glyco_hydro_3"/>
    <property type="match status" value="1"/>
</dbReference>
<dbReference type="InterPro" id="IPR017853">
    <property type="entry name" value="GH"/>
</dbReference>
<proteinExistence type="inferred from homology"/>
<comment type="similarity">
    <text evidence="2">Belongs to the glycosyl hydrolase 3 family.</text>
</comment>